<evidence type="ECO:0000313" key="1">
    <source>
        <dbReference type="EMBL" id="KKL57731.1"/>
    </source>
</evidence>
<comment type="caution">
    <text evidence="1">The sequence shown here is derived from an EMBL/GenBank/DDBJ whole genome shotgun (WGS) entry which is preliminary data.</text>
</comment>
<reference evidence="1" key="1">
    <citation type="journal article" date="2015" name="Nature">
        <title>Complex archaea that bridge the gap between prokaryotes and eukaryotes.</title>
        <authorList>
            <person name="Spang A."/>
            <person name="Saw J.H."/>
            <person name="Jorgensen S.L."/>
            <person name="Zaremba-Niedzwiedzka K."/>
            <person name="Martijn J."/>
            <person name="Lind A.E."/>
            <person name="van Eijk R."/>
            <person name="Schleper C."/>
            <person name="Guy L."/>
            <person name="Ettema T.J."/>
        </authorList>
    </citation>
    <scope>NUCLEOTIDE SEQUENCE</scope>
</reference>
<protein>
    <submittedName>
        <fullName evidence="1">Uncharacterized protein</fullName>
    </submittedName>
</protein>
<dbReference type="EMBL" id="LAZR01030065">
    <property type="protein sequence ID" value="KKL57731.1"/>
    <property type="molecule type" value="Genomic_DNA"/>
</dbReference>
<dbReference type="AlphaFoldDB" id="A0A0F9DVG2"/>
<sequence>MSTGDDGKGSTGGSLIVPCRLPTSISPHPPYVAGAAVAASAAGGLQEKQGLEKGTLDE</sequence>
<proteinExistence type="predicted"/>
<name>A0A0F9DVG2_9ZZZZ</name>
<organism evidence="1">
    <name type="scientific">marine sediment metagenome</name>
    <dbReference type="NCBI Taxonomy" id="412755"/>
    <lineage>
        <taxon>unclassified sequences</taxon>
        <taxon>metagenomes</taxon>
        <taxon>ecological metagenomes</taxon>
    </lineage>
</organism>
<gene>
    <name evidence="1" type="ORF">LCGC14_2232470</name>
</gene>
<accession>A0A0F9DVG2</accession>